<organism evidence="2 3">
    <name type="scientific">Enterococcus phoeniculicola ATCC BAA-412</name>
    <dbReference type="NCBI Taxonomy" id="1158610"/>
    <lineage>
        <taxon>Bacteria</taxon>
        <taxon>Bacillati</taxon>
        <taxon>Bacillota</taxon>
        <taxon>Bacilli</taxon>
        <taxon>Lactobacillales</taxon>
        <taxon>Enterococcaceae</taxon>
        <taxon>Enterococcus</taxon>
    </lineage>
</organism>
<feature type="transmembrane region" description="Helical" evidence="1">
    <location>
        <begin position="56"/>
        <end position="72"/>
    </location>
</feature>
<dbReference type="Pfam" id="PF06993">
    <property type="entry name" value="DUF1304"/>
    <property type="match status" value="1"/>
</dbReference>
<sequence>MTTLSMILCVLVALEHLYIFYLESLVPNSERTAATFGISAEVLKQETIQTLIKNQGIYNLMLAVGLGYTLIFSTNKVELGILFTGFISVVAIYGGVTSSKSIILKQGLPAMLALLSLIGFN</sequence>
<reference evidence="2 3" key="1">
    <citation type="submission" date="2013-02" db="EMBL/GenBank/DDBJ databases">
        <title>The Genome Sequence of Enterococcus phoeniculicola BAA-412.</title>
        <authorList>
            <consortium name="The Broad Institute Genome Sequencing Platform"/>
            <consortium name="The Broad Institute Genome Sequencing Center for Infectious Disease"/>
            <person name="Earl A.M."/>
            <person name="Gilmore M.S."/>
            <person name="Lebreton F."/>
            <person name="Walker B."/>
            <person name="Young S.K."/>
            <person name="Zeng Q."/>
            <person name="Gargeya S."/>
            <person name="Fitzgerald M."/>
            <person name="Haas B."/>
            <person name="Abouelleil A."/>
            <person name="Alvarado L."/>
            <person name="Arachchi H.M."/>
            <person name="Berlin A.M."/>
            <person name="Chapman S.B."/>
            <person name="Dewar J."/>
            <person name="Goldberg J."/>
            <person name="Griggs A."/>
            <person name="Gujja S."/>
            <person name="Hansen M."/>
            <person name="Howarth C."/>
            <person name="Imamovic A."/>
            <person name="Larimer J."/>
            <person name="McCowan C."/>
            <person name="Murphy C."/>
            <person name="Neiman D."/>
            <person name="Pearson M."/>
            <person name="Priest M."/>
            <person name="Roberts A."/>
            <person name="Saif S."/>
            <person name="Shea T."/>
            <person name="Sisk P."/>
            <person name="Sykes S."/>
            <person name="Wortman J."/>
            <person name="Nusbaum C."/>
            <person name="Birren B."/>
        </authorList>
    </citation>
    <scope>NUCLEOTIDE SEQUENCE [LARGE SCALE GENOMIC DNA]</scope>
    <source>
        <strain evidence="2 3">ATCC BAA-412</strain>
    </source>
</reference>
<dbReference type="OrthoDB" id="9803832at2"/>
<dbReference type="RefSeq" id="WP_010769373.1">
    <property type="nucleotide sequence ID" value="NZ_ASWE01000001.1"/>
</dbReference>
<dbReference type="AlphaFoldDB" id="R3W4D4"/>
<dbReference type="eggNOG" id="COG3759">
    <property type="taxonomic scope" value="Bacteria"/>
</dbReference>
<dbReference type="InterPro" id="IPR009732">
    <property type="entry name" value="DUF1304"/>
</dbReference>
<dbReference type="STRING" id="154621.RV11_GL001935"/>
<evidence type="ECO:0000313" key="3">
    <source>
        <dbReference type="Proteomes" id="UP000013785"/>
    </source>
</evidence>
<evidence type="ECO:0000256" key="1">
    <source>
        <dbReference type="SAM" id="Phobius"/>
    </source>
</evidence>
<dbReference type="HOGENOM" id="CLU_129819_2_1_9"/>
<dbReference type="PATRIC" id="fig|1158610.3.peg.2720"/>
<keyword evidence="1" id="KW-0472">Membrane</keyword>
<gene>
    <name evidence="2" type="ORF">UC3_02738</name>
</gene>
<dbReference type="Proteomes" id="UP000013785">
    <property type="component" value="Unassembled WGS sequence"/>
</dbReference>
<accession>R3W4D4</accession>
<comment type="caution">
    <text evidence="2">The sequence shown here is derived from an EMBL/GenBank/DDBJ whole genome shotgun (WGS) entry which is preliminary data.</text>
</comment>
<keyword evidence="1" id="KW-0812">Transmembrane</keyword>
<feature type="transmembrane region" description="Helical" evidence="1">
    <location>
        <begin position="79"/>
        <end position="96"/>
    </location>
</feature>
<proteinExistence type="predicted"/>
<evidence type="ECO:0000313" key="2">
    <source>
        <dbReference type="EMBL" id="EOL42386.1"/>
    </source>
</evidence>
<keyword evidence="3" id="KW-1185">Reference proteome</keyword>
<dbReference type="EMBL" id="AJAT01000017">
    <property type="protein sequence ID" value="EOL42386.1"/>
    <property type="molecule type" value="Genomic_DNA"/>
</dbReference>
<dbReference type="PANTHER" id="PTHR38446:SF1">
    <property type="entry name" value="BLL0914 PROTEIN"/>
    <property type="match status" value="1"/>
</dbReference>
<evidence type="ECO:0008006" key="4">
    <source>
        <dbReference type="Google" id="ProtNLM"/>
    </source>
</evidence>
<dbReference type="PANTHER" id="PTHR38446">
    <property type="entry name" value="BLL0914 PROTEIN"/>
    <property type="match status" value="1"/>
</dbReference>
<keyword evidence="1" id="KW-1133">Transmembrane helix</keyword>
<protein>
    <recommendedName>
        <fullName evidence="4">Integral membrane protein</fullName>
    </recommendedName>
</protein>
<name>R3W4D4_9ENTE</name>